<proteinExistence type="predicted"/>
<organism evidence="2">
    <name type="scientific">Chromera velia CCMP2878</name>
    <dbReference type="NCBI Taxonomy" id="1169474"/>
    <lineage>
        <taxon>Eukaryota</taxon>
        <taxon>Sar</taxon>
        <taxon>Alveolata</taxon>
        <taxon>Colpodellida</taxon>
        <taxon>Chromeraceae</taxon>
        <taxon>Chromera</taxon>
    </lineage>
</organism>
<evidence type="ECO:0000313" key="2">
    <source>
        <dbReference type="EMBL" id="CEM18081.1"/>
    </source>
</evidence>
<dbReference type="EMBL" id="CDMZ01000619">
    <property type="protein sequence ID" value="CEM18081.1"/>
    <property type="molecule type" value="Genomic_DNA"/>
</dbReference>
<evidence type="ECO:0000256" key="1">
    <source>
        <dbReference type="SAM" id="MobiDB-lite"/>
    </source>
</evidence>
<accession>A0A0G4FU24</accession>
<dbReference type="VEuPathDB" id="CryptoDB:Cvel_18667"/>
<dbReference type="AlphaFoldDB" id="A0A0G4FU24"/>
<feature type="region of interest" description="Disordered" evidence="1">
    <location>
        <begin position="1"/>
        <end position="38"/>
    </location>
</feature>
<protein>
    <submittedName>
        <fullName evidence="2">Uncharacterized protein</fullName>
    </submittedName>
</protein>
<name>A0A0G4FU24_9ALVE</name>
<sequence>MTPDRVKAEITKVLDPPKTKSPERDARGEEKDFKRPTERQRCLRVTPDRLRKEFAKFLEGTKMRRVLEFFEGNNASWWKLAAEQAPAKRKWETPVCREGASDRFFSEVEGDDDIHQMVVRMGGFVTMKPKSDQLREVFGEMEALLRFRETWDSCAREAVNLQDRPRSTWRFGDPFLAEFTAVVESVCDGPDSALAKLGVEFEAMIRDLERKKFFENDKAI</sequence>
<reference evidence="2" key="1">
    <citation type="submission" date="2014-11" db="EMBL/GenBank/DDBJ databases">
        <authorList>
            <person name="Otto D Thomas"/>
            <person name="Naeem Raeece"/>
        </authorList>
    </citation>
    <scope>NUCLEOTIDE SEQUENCE</scope>
</reference>
<gene>
    <name evidence="2" type="ORF">Cvel_18667</name>
</gene>